<name>A0A926KZ67_9ACTN</name>
<reference evidence="2" key="1">
    <citation type="submission" date="2020-09" db="EMBL/GenBank/DDBJ databases">
        <title>Streptomyces grisecoloratus sp. nov., isolated from cotton soil.</title>
        <authorList>
            <person name="Xing L."/>
        </authorList>
    </citation>
    <scope>NUCLEOTIDE SEQUENCE</scope>
    <source>
        <strain evidence="2">TRM S81-3</strain>
    </source>
</reference>
<keyword evidence="1" id="KW-0812">Transmembrane</keyword>
<reference evidence="2" key="2">
    <citation type="submission" date="2020-09" db="EMBL/GenBank/DDBJ databases">
        <authorList>
            <person name="Luo X."/>
        </authorList>
    </citation>
    <scope>NUCLEOTIDE SEQUENCE</scope>
    <source>
        <strain evidence="2">TRM S81-3</strain>
    </source>
</reference>
<gene>
    <name evidence="2" type="ORF">H0H10_09685</name>
</gene>
<accession>A0A926KZ67</accession>
<dbReference type="EMBL" id="JACVQF010000180">
    <property type="protein sequence ID" value="MBD0419428.1"/>
    <property type="molecule type" value="Genomic_DNA"/>
</dbReference>
<sequence>MVVDPGLTMDQRALVIKIQSSSKMLAVGFVLGIPLTSGGLHHGITEQPSGFLAALAGLALLAVGVTGFLKSAALRRQLRQITPDAWRSPAVHLPSARKAATLAAYVNGLLVVLSLGAAGWLLVKGVGWGAYGNSAGFGALLLGAALPAALGLAAASTVPQLLRGIPAGAKVGRALYSVIMAVGALILGNGIKDAEPMALAVGGTVTVICLGAMTLLGRAAKRMRGETR</sequence>
<comment type="caution">
    <text evidence="2">The sequence shown here is derived from an EMBL/GenBank/DDBJ whole genome shotgun (WGS) entry which is preliminary data.</text>
</comment>
<keyword evidence="1" id="KW-0472">Membrane</keyword>
<keyword evidence="3" id="KW-1185">Reference proteome</keyword>
<feature type="transmembrane region" description="Helical" evidence="1">
    <location>
        <begin position="102"/>
        <end position="123"/>
    </location>
</feature>
<dbReference type="Proteomes" id="UP000621210">
    <property type="component" value="Unassembled WGS sequence"/>
</dbReference>
<feature type="transmembrane region" description="Helical" evidence="1">
    <location>
        <begin position="50"/>
        <end position="69"/>
    </location>
</feature>
<proteinExistence type="predicted"/>
<organism evidence="2 3">
    <name type="scientific">Streptomyces griseicoloratus</name>
    <dbReference type="NCBI Taxonomy" id="2752516"/>
    <lineage>
        <taxon>Bacteria</taxon>
        <taxon>Bacillati</taxon>
        <taxon>Actinomycetota</taxon>
        <taxon>Actinomycetes</taxon>
        <taxon>Kitasatosporales</taxon>
        <taxon>Streptomycetaceae</taxon>
        <taxon>Streptomyces</taxon>
    </lineage>
</organism>
<dbReference type="RefSeq" id="WP_188180455.1">
    <property type="nucleotide sequence ID" value="NZ_JACVQF010000180.1"/>
</dbReference>
<feature type="transmembrane region" description="Helical" evidence="1">
    <location>
        <begin position="197"/>
        <end position="216"/>
    </location>
</feature>
<feature type="transmembrane region" description="Helical" evidence="1">
    <location>
        <begin position="174"/>
        <end position="191"/>
    </location>
</feature>
<feature type="transmembrane region" description="Helical" evidence="1">
    <location>
        <begin position="135"/>
        <end position="162"/>
    </location>
</feature>
<evidence type="ECO:0000313" key="2">
    <source>
        <dbReference type="EMBL" id="MBD0419428.1"/>
    </source>
</evidence>
<protein>
    <submittedName>
        <fullName evidence="2">Uncharacterized protein</fullName>
    </submittedName>
</protein>
<dbReference type="AlphaFoldDB" id="A0A926KZ67"/>
<evidence type="ECO:0000256" key="1">
    <source>
        <dbReference type="SAM" id="Phobius"/>
    </source>
</evidence>
<evidence type="ECO:0000313" key="3">
    <source>
        <dbReference type="Proteomes" id="UP000621210"/>
    </source>
</evidence>
<feature type="transmembrane region" description="Helical" evidence="1">
    <location>
        <begin position="24"/>
        <end position="44"/>
    </location>
</feature>
<keyword evidence="1" id="KW-1133">Transmembrane helix</keyword>